<dbReference type="HOGENOM" id="CLU_2599587_0_0_5"/>
<evidence type="ECO:0000313" key="2">
    <source>
        <dbReference type="Proteomes" id="UP000001816"/>
    </source>
</evidence>
<dbReference type="Proteomes" id="UP000001816">
    <property type="component" value="Chromosome"/>
</dbReference>
<name>Q9ABK8_CAUVC</name>
<reference evidence="1 2" key="1">
    <citation type="journal article" date="2001" name="Proc. Natl. Acad. Sci. U.S.A.">
        <title>Complete genome sequence of Caulobacter crescentus.</title>
        <authorList>
            <person name="Nierman W.C."/>
            <person name="Feldblyum T.V."/>
            <person name="Laub M.T."/>
            <person name="Paulsen I.T."/>
            <person name="Nelson K.E."/>
            <person name="Eisen J.A."/>
            <person name="Heidelberg J.F."/>
            <person name="Alley M.R."/>
            <person name="Ohta N."/>
            <person name="Maddock J.R."/>
            <person name="Potocka I."/>
            <person name="Nelson W.C."/>
            <person name="Newton A."/>
            <person name="Stephens C."/>
            <person name="Phadke N.D."/>
            <person name="Ely B."/>
            <person name="DeBoy R.T."/>
            <person name="Dodson R.J."/>
            <person name="Durkin A.S."/>
            <person name="Gwinn M.L."/>
            <person name="Haft D.H."/>
            <person name="Kolonay J.F."/>
            <person name="Smit J."/>
            <person name="Craven M.B."/>
            <person name="Khouri H."/>
            <person name="Shetty J."/>
            <person name="Berry K."/>
            <person name="Utterback T."/>
            <person name="Tran K."/>
            <person name="Wolf A."/>
            <person name="Vamathevan J."/>
            <person name="Ermolaeva M."/>
            <person name="White O."/>
            <person name="Salzberg S.L."/>
            <person name="Venter J.C."/>
            <person name="Shapiro L."/>
            <person name="Fraser C.M."/>
        </authorList>
    </citation>
    <scope>NUCLEOTIDE SEQUENCE [LARGE SCALE GENOMIC DNA]</scope>
    <source>
        <strain evidence="2">ATCC 19089 / CB15</strain>
    </source>
</reference>
<evidence type="ECO:0000313" key="1">
    <source>
        <dbReference type="EMBL" id="AAK22206.1"/>
    </source>
</evidence>
<keyword evidence="2" id="KW-1185">Reference proteome</keyword>
<protein>
    <submittedName>
        <fullName evidence="1">Uncharacterized protein</fullName>
    </submittedName>
</protein>
<sequence>MTTGTKTVVLVCVAQALNSRAAPIKAGAVLERDIGAWDMEAGDGLLGGQGLWIKSVWRSFDPPQDCDCESSADRGFVRA</sequence>
<organism evidence="1 2">
    <name type="scientific">Caulobacter vibrioides (strain ATCC 19089 / CIP 103742 / CB 15)</name>
    <name type="common">Caulobacter crescentus</name>
    <dbReference type="NCBI Taxonomy" id="190650"/>
    <lineage>
        <taxon>Bacteria</taxon>
        <taxon>Pseudomonadati</taxon>
        <taxon>Pseudomonadota</taxon>
        <taxon>Alphaproteobacteria</taxon>
        <taxon>Caulobacterales</taxon>
        <taxon>Caulobacteraceae</taxon>
        <taxon>Caulobacter</taxon>
    </lineage>
</organism>
<proteinExistence type="predicted"/>
<dbReference type="EMBL" id="AE005673">
    <property type="protein sequence ID" value="AAK22206.1"/>
    <property type="molecule type" value="Genomic_DNA"/>
</dbReference>
<dbReference type="BioCyc" id="CAULO:CC0219-MONOMER"/>
<dbReference type="PIR" id="B87276">
    <property type="entry name" value="B87276"/>
</dbReference>
<accession>Q9ABK8</accession>
<gene>
    <name evidence="1" type="ordered locus">CC_0219</name>
</gene>
<dbReference type="AlphaFoldDB" id="Q9ABK8"/>
<dbReference type="EnsemblBacteria" id="AAK22206">
    <property type="protein sequence ID" value="AAK22206"/>
    <property type="gene ID" value="CC_0219"/>
</dbReference>
<dbReference type="STRING" id="190650.CC_0219"/>
<dbReference type="KEGG" id="ccr:CC_0219"/>